<protein>
    <submittedName>
        <fullName evidence="2">Uncharacterized protein</fullName>
    </submittedName>
</protein>
<evidence type="ECO:0000256" key="1">
    <source>
        <dbReference type="SAM" id="MobiDB-lite"/>
    </source>
</evidence>
<evidence type="ECO:0000313" key="3">
    <source>
        <dbReference type="Proteomes" id="UP001153069"/>
    </source>
</evidence>
<gene>
    <name evidence="2" type="ORF">SEMRO_1665_G289560.1</name>
</gene>
<sequence length="168" mass="18707">MVTSTTAKKPHSYMDNEGNLQSAPRGKNDFGEGFRMWAAASNDGGENSFLSRGVIMEYLEKKKDGKISGDMHGGGDKNSKGKPRKLRSMDGSNGRRGGGGRAQSHQSHHCEIDDEGLEVHEEQPKPKRSYRTQRKDPTVHKFGKKQYRIGMQPHQNSDGIMMTRSSTK</sequence>
<reference evidence="2" key="1">
    <citation type="submission" date="2020-06" db="EMBL/GenBank/DDBJ databases">
        <authorList>
            <consortium name="Plant Systems Biology data submission"/>
        </authorList>
    </citation>
    <scope>NUCLEOTIDE SEQUENCE</scope>
    <source>
        <strain evidence="2">D6</strain>
    </source>
</reference>
<accession>A0A9N8ETP3</accession>
<name>A0A9N8ETP3_9STRA</name>
<dbReference type="EMBL" id="CAICTM010001663">
    <property type="protein sequence ID" value="CAB9525346.1"/>
    <property type="molecule type" value="Genomic_DNA"/>
</dbReference>
<evidence type="ECO:0000313" key="2">
    <source>
        <dbReference type="EMBL" id="CAB9525346.1"/>
    </source>
</evidence>
<dbReference type="AlphaFoldDB" id="A0A9N8ETP3"/>
<feature type="compositionally biased region" description="Polar residues" evidence="1">
    <location>
        <begin position="153"/>
        <end position="168"/>
    </location>
</feature>
<organism evidence="2 3">
    <name type="scientific">Seminavis robusta</name>
    <dbReference type="NCBI Taxonomy" id="568900"/>
    <lineage>
        <taxon>Eukaryota</taxon>
        <taxon>Sar</taxon>
        <taxon>Stramenopiles</taxon>
        <taxon>Ochrophyta</taxon>
        <taxon>Bacillariophyta</taxon>
        <taxon>Bacillariophyceae</taxon>
        <taxon>Bacillariophycidae</taxon>
        <taxon>Naviculales</taxon>
        <taxon>Naviculaceae</taxon>
        <taxon>Seminavis</taxon>
    </lineage>
</organism>
<comment type="caution">
    <text evidence="2">The sequence shown here is derived from an EMBL/GenBank/DDBJ whole genome shotgun (WGS) entry which is preliminary data.</text>
</comment>
<dbReference type="Proteomes" id="UP001153069">
    <property type="component" value="Unassembled WGS sequence"/>
</dbReference>
<keyword evidence="3" id="KW-1185">Reference proteome</keyword>
<feature type="region of interest" description="Disordered" evidence="1">
    <location>
        <begin position="1"/>
        <end position="31"/>
    </location>
</feature>
<proteinExistence type="predicted"/>
<feature type="region of interest" description="Disordered" evidence="1">
    <location>
        <begin position="63"/>
        <end position="168"/>
    </location>
</feature>
<feature type="compositionally biased region" description="Basic and acidic residues" evidence="1">
    <location>
        <begin position="63"/>
        <end position="79"/>
    </location>
</feature>